<accession>A0A5B3GHX2</accession>
<comment type="caution">
    <text evidence="1">The sequence shown here is derived from an EMBL/GenBank/DDBJ whole genome shotgun (WGS) entry which is preliminary data.</text>
</comment>
<organism evidence="1 2">
    <name type="scientific">Alistipes shahii</name>
    <dbReference type="NCBI Taxonomy" id="328814"/>
    <lineage>
        <taxon>Bacteria</taxon>
        <taxon>Pseudomonadati</taxon>
        <taxon>Bacteroidota</taxon>
        <taxon>Bacteroidia</taxon>
        <taxon>Bacteroidales</taxon>
        <taxon>Rikenellaceae</taxon>
        <taxon>Alistipes</taxon>
    </lineage>
</organism>
<dbReference type="AlphaFoldDB" id="A0A5B3GHX2"/>
<evidence type="ECO:0000313" key="2">
    <source>
        <dbReference type="Proteomes" id="UP000322658"/>
    </source>
</evidence>
<name>A0A5B3GHX2_9BACT</name>
<dbReference type="InterPro" id="IPR025048">
    <property type="entry name" value="DUF3987"/>
</dbReference>
<dbReference type="EMBL" id="VVXJ01000035">
    <property type="protein sequence ID" value="KAA2373285.1"/>
    <property type="molecule type" value="Genomic_DNA"/>
</dbReference>
<evidence type="ECO:0000313" key="1">
    <source>
        <dbReference type="EMBL" id="KAA2373285.1"/>
    </source>
</evidence>
<dbReference type="RefSeq" id="WP_039848796.1">
    <property type="nucleotide sequence ID" value="NZ_JADMVN010000010.1"/>
</dbReference>
<gene>
    <name evidence="1" type="ORF">F2Y07_12695</name>
</gene>
<protein>
    <submittedName>
        <fullName evidence="1">DUF3987 domain-containing protein</fullName>
    </submittedName>
</protein>
<dbReference type="Proteomes" id="UP000322658">
    <property type="component" value="Unassembled WGS sequence"/>
</dbReference>
<reference evidence="1 2" key="1">
    <citation type="journal article" date="2019" name="Nat. Med.">
        <title>A library of human gut bacterial isolates paired with longitudinal multiomics data enables mechanistic microbiome research.</title>
        <authorList>
            <person name="Poyet M."/>
            <person name="Groussin M."/>
            <person name="Gibbons S.M."/>
            <person name="Avila-Pacheco J."/>
            <person name="Jiang X."/>
            <person name="Kearney S.M."/>
            <person name="Perrotta A.R."/>
            <person name="Berdy B."/>
            <person name="Zhao S."/>
            <person name="Lieberman T.D."/>
            <person name="Swanson P.K."/>
            <person name="Smith M."/>
            <person name="Roesemann S."/>
            <person name="Alexander J.E."/>
            <person name="Rich S.A."/>
            <person name="Livny J."/>
            <person name="Vlamakis H."/>
            <person name="Clish C."/>
            <person name="Bullock K."/>
            <person name="Deik A."/>
            <person name="Scott J."/>
            <person name="Pierce K.A."/>
            <person name="Xavier R.J."/>
            <person name="Alm E.J."/>
        </authorList>
    </citation>
    <scope>NUCLEOTIDE SEQUENCE [LARGE SCALE GENOMIC DNA]</scope>
    <source>
        <strain evidence="1 2">BIOML-A1</strain>
    </source>
</reference>
<proteinExistence type="predicted"/>
<dbReference type="Pfam" id="PF13148">
    <property type="entry name" value="DUF3987"/>
    <property type="match status" value="2"/>
</dbReference>
<sequence>MADMTHTRLELCNMIRMEAEHTKDTGFPLEVFPQTVQSVILDMVRYENYKTEFIATAMLSAVSAALGGTYRIRIKGEWQSNAALYIILVGRPGLGKTPPLEAAYRPIRKHDYALFKAYESELETWKAAGESGRKPVLRRTVVSDFTPESLLLTHNNNPRSVVILVDEIMGMFNSANRYTNGQLIEQLLTAWSGGALDVTRVGSTVPVHIEQPCINIIGTTQTKRVHELLTKGFEENGLLDRILFVLPKSREVPKWTDWDDGGEDRASMAAARWEQILGKVLALDYDTGEEERMPHVLSMDREAREYFFSWWNRKVERINRIEDDAQVESREMKHPAQVARLALLMQVLRYAIDESHLQSVDTASVKAAIRLNGYFEDSYRRIRSFVAEDMCEDPPKVLLSLLPDTFDTKTAIAIGKELQNVSERTVMNYLKELCRSRLLRKSKAGHYEKIIYDKSGKFNMTDNEPSPPDCNG</sequence>